<dbReference type="Proteomes" id="UP000215902">
    <property type="component" value="Unassembled WGS sequence"/>
</dbReference>
<accession>A0A267FW92</accession>
<dbReference type="AlphaFoldDB" id="A0A267FW92"/>
<proteinExistence type="predicted"/>
<evidence type="ECO:0000313" key="2">
    <source>
        <dbReference type="Proteomes" id="UP000215902"/>
    </source>
</evidence>
<name>A0A267FW92_9PLAT</name>
<evidence type="ECO:0000313" key="1">
    <source>
        <dbReference type="EMBL" id="PAA78003.1"/>
    </source>
</evidence>
<gene>
    <name evidence="1" type="ORF">BOX15_Mlig024794g1</name>
</gene>
<comment type="caution">
    <text evidence="1">The sequence shown here is derived from an EMBL/GenBank/DDBJ whole genome shotgun (WGS) entry which is preliminary data.</text>
</comment>
<reference evidence="1 2" key="1">
    <citation type="submission" date="2017-06" db="EMBL/GenBank/DDBJ databases">
        <title>A platform for efficient transgenesis in Macrostomum lignano, a flatworm model organism for stem cell research.</title>
        <authorList>
            <person name="Berezikov E."/>
        </authorList>
    </citation>
    <scope>NUCLEOTIDE SEQUENCE [LARGE SCALE GENOMIC DNA]</scope>
    <source>
        <strain evidence="1">DV1</strain>
        <tissue evidence="1">Whole organism</tissue>
    </source>
</reference>
<keyword evidence="2" id="KW-1185">Reference proteome</keyword>
<dbReference type="EMBL" id="NIVC01000712">
    <property type="protein sequence ID" value="PAA78003.1"/>
    <property type="molecule type" value="Genomic_DNA"/>
</dbReference>
<sequence length="108" mass="12075">METNLASRSFQFNQLVRQVIKILFSIRRFKTNLAILSSKSYAALAGGQAGQRVGANQADSWINREATSTGAVGRFNRQSTLVRLGGINRERSVMQTKRMDFPLKSQPQ</sequence>
<protein>
    <submittedName>
        <fullName evidence="1">Uncharacterized protein</fullName>
    </submittedName>
</protein>
<organism evidence="1 2">
    <name type="scientific">Macrostomum lignano</name>
    <dbReference type="NCBI Taxonomy" id="282301"/>
    <lineage>
        <taxon>Eukaryota</taxon>
        <taxon>Metazoa</taxon>
        <taxon>Spiralia</taxon>
        <taxon>Lophotrochozoa</taxon>
        <taxon>Platyhelminthes</taxon>
        <taxon>Rhabditophora</taxon>
        <taxon>Macrostomorpha</taxon>
        <taxon>Macrostomida</taxon>
        <taxon>Macrostomidae</taxon>
        <taxon>Macrostomum</taxon>
    </lineage>
</organism>